<keyword evidence="9" id="KW-1185">Reference proteome</keyword>
<evidence type="ECO:0000256" key="1">
    <source>
        <dbReference type="ARBA" id="ARBA00022741"/>
    </source>
</evidence>
<keyword evidence="1" id="KW-0547">Nucleotide-binding</keyword>
<dbReference type="Pfam" id="PF00158">
    <property type="entry name" value="Sigma54_activat"/>
    <property type="match status" value="1"/>
</dbReference>
<dbReference type="InterPro" id="IPR009057">
    <property type="entry name" value="Homeodomain-like_sf"/>
</dbReference>
<proteinExistence type="predicted"/>
<keyword evidence="5" id="KW-0597">Phosphoprotein</keyword>
<dbReference type="PANTHER" id="PTHR32071:SF113">
    <property type="entry name" value="ALGINATE BIOSYNTHESIS TRANSCRIPTIONAL REGULATORY PROTEIN ALGB"/>
    <property type="match status" value="1"/>
</dbReference>
<dbReference type="SMART" id="SM00382">
    <property type="entry name" value="AAA"/>
    <property type="match status" value="1"/>
</dbReference>
<organism evidence="8 9">
    <name type="scientific">Roseateles rivi</name>
    <dbReference type="NCBI Taxonomy" id="3299028"/>
    <lineage>
        <taxon>Bacteria</taxon>
        <taxon>Pseudomonadati</taxon>
        <taxon>Pseudomonadota</taxon>
        <taxon>Betaproteobacteria</taxon>
        <taxon>Burkholderiales</taxon>
        <taxon>Sphaerotilaceae</taxon>
        <taxon>Roseateles</taxon>
    </lineage>
</organism>
<evidence type="ECO:0000256" key="2">
    <source>
        <dbReference type="ARBA" id="ARBA00022840"/>
    </source>
</evidence>
<sequence length="450" mass="48176">MKECAAPDLPLHVLDDDADVGLALRLLLRRRFGAVQVHQRPASLLQALAQGPGGGVVLLDMNHSPGRSDGEQGLALISTLQQLTQPPRIIALTAYGAIELAVRALQAGAVDFITKPWDTTRLLAAVQAALAGQAAASSGAQEVDGLIGQSSAMVDLRRTLAAVAPTEANVLILGEMGVGKELVAQALHRQSARAARGSFHPIDLGSLADSTLQSELFGHRRGSFTDAREHRAGRLAAAGQGTLLLDEIGNLSLNSQATLLAVLERREFTPLGADQAQPLLARVLSATNLDDAALHDPQRFRPDLLHRLNTLVLRVPPLRQRREDIALITTHYLARYAAQYGKAPRPLAPDALQALQAHDWPGNVRALRHACERAVILGQGAQWRVQDFQLTATPKACEPSPAAAPQTLAEQERAALHSALARARGNLSEVARQLGLSRAALYRRLDKHGL</sequence>
<dbReference type="RefSeq" id="WP_394459640.1">
    <property type="nucleotide sequence ID" value="NZ_JBIGHZ010000002.1"/>
</dbReference>
<reference evidence="8 9" key="1">
    <citation type="submission" date="2024-08" db="EMBL/GenBank/DDBJ databases">
        <authorList>
            <person name="Lu H."/>
        </authorList>
    </citation>
    <scope>NUCLEOTIDE SEQUENCE [LARGE SCALE GENOMIC DNA]</scope>
    <source>
        <strain evidence="8 9">BYS180W</strain>
    </source>
</reference>
<comment type="caution">
    <text evidence="8">The sequence shown here is derived from an EMBL/GenBank/DDBJ whole genome shotgun (WGS) entry which is preliminary data.</text>
</comment>
<evidence type="ECO:0000256" key="5">
    <source>
        <dbReference type="PROSITE-ProRule" id="PRU00169"/>
    </source>
</evidence>
<evidence type="ECO:0000256" key="4">
    <source>
        <dbReference type="ARBA" id="ARBA00023163"/>
    </source>
</evidence>
<dbReference type="PROSITE" id="PS50110">
    <property type="entry name" value="RESPONSE_REGULATORY"/>
    <property type="match status" value="1"/>
</dbReference>
<dbReference type="InterPro" id="IPR027417">
    <property type="entry name" value="P-loop_NTPase"/>
</dbReference>
<dbReference type="SUPFAM" id="SSF52172">
    <property type="entry name" value="CheY-like"/>
    <property type="match status" value="1"/>
</dbReference>
<feature type="domain" description="Response regulatory" evidence="7">
    <location>
        <begin position="10"/>
        <end position="130"/>
    </location>
</feature>
<dbReference type="InterPro" id="IPR001789">
    <property type="entry name" value="Sig_transdc_resp-reg_receiver"/>
</dbReference>
<dbReference type="CDD" id="cd00009">
    <property type="entry name" value="AAA"/>
    <property type="match status" value="1"/>
</dbReference>
<protein>
    <submittedName>
        <fullName evidence="8">Sigma-54-dependent transcriptional regulator</fullName>
    </submittedName>
</protein>
<gene>
    <name evidence="8" type="ORF">ACG0Z6_06400</name>
</gene>
<evidence type="ECO:0000256" key="3">
    <source>
        <dbReference type="ARBA" id="ARBA00023015"/>
    </source>
</evidence>
<dbReference type="PROSITE" id="PS50045">
    <property type="entry name" value="SIGMA54_INTERACT_4"/>
    <property type="match status" value="1"/>
</dbReference>
<dbReference type="Gene3D" id="1.10.10.60">
    <property type="entry name" value="Homeodomain-like"/>
    <property type="match status" value="1"/>
</dbReference>
<dbReference type="SMART" id="SM00448">
    <property type="entry name" value="REC"/>
    <property type="match status" value="1"/>
</dbReference>
<dbReference type="Pfam" id="PF25601">
    <property type="entry name" value="AAA_lid_14"/>
    <property type="match status" value="1"/>
</dbReference>
<dbReference type="InterPro" id="IPR002078">
    <property type="entry name" value="Sigma_54_int"/>
</dbReference>
<feature type="modified residue" description="4-aspartylphosphate" evidence="5">
    <location>
        <position position="60"/>
    </location>
</feature>
<dbReference type="InterPro" id="IPR011006">
    <property type="entry name" value="CheY-like_superfamily"/>
</dbReference>
<evidence type="ECO:0000313" key="8">
    <source>
        <dbReference type="EMBL" id="MFG6447877.1"/>
    </source>
</evidence>
<dbReference type="PRINTS" id="PR01590">
    <property type="entry name" value="HTHFIS"/>
</dbReference>
<dbReference type="Gene3D" id="3.40.50.300">
    <property type="entry name" value="P-loop containing nucleotide triphosphate hydrolases"/>
    <property type="match status" value="1"/>
</dbReference>
<dbReference type="PANTHER" id="PTHR32071">
    <property type="entry name" value="TRANSCRIPTIONAL REGULATORY PROTEIN"/>
    <property type="match status" value="1"/>
</dbReference>
<accession>A0ABW7FU68</accession>
<dbReference type="InterPro" id="IPR058031">
    <property type="entry name" value="AAA_lid_NorR"/>
</dbReference>
<dbReference type="InterPro" id="IPR002197">
    <property type="entry name" value="HTH_Fis"/>
</dbReference>
<keyword evidence="4" id="KW-0804">Transcription</keyword>
<dbReference type="SUPFAM" id="SSF46689">
    <property type="entry name" value="Homeodomain-like"/>
    <property type="match status" value="1"/>
</dbReference>
<evidence type="ECO:0000313" key="9">
    <source>
        <dbReference type="Proteomes" id="UP001606099"/>
    </source>
</evidence>
<dbReference type="SUPFAM" id="SSF52540">
    <property type="entry name" value="P-loop containing nucleoside triphosphate hydrolases"/>
    <property type="match status" value="1"/>
</dbReference>
<name>A0ABW7FU68_9BURK</name>
<dbReference type="Gene3D" id="1.10.8.60">
    <property type="match status" value="1"/>
</dbReference>
<keyword evidence="2" id="KW-0067">ATP-binding</keyword>
<dbReference type="EMBL" id="JBIGHZ010000002">
    <property type="protein sequence ID" value="MFG6447877.1"/>
    <property type="molecule type" value="Genomic_DNA"/>
</dbReference>
<dbReference type="Gene3D" id="3.40.50.2300">
    <property type="match status" value="1"/>
</dbReference>
<dbReference type="InterPro" id="IPR003593">
    <property type="entry name" value="AAA+_ATPase"/>
</dbReference>
<dbReference type="Proteomes" id="UP001606099">
    <property type="component" value="Unassembled WGS sequence"/>
</dbReference>
<keyword evidence="3" id="KW-0805">Transcription regulation</keyword>
<feature type="domain" description="Sigma-54 factor interaction" evidence="6">
    <location>
        <begin position="146"/>
        <end position="376"/>
    </location>
</feature>
<dbReference type="Pfam" id="PF02954">
    <property type="entry name" value="HTH_8"/>
    <property type="match status" value="1"/>
</dbReference>
<evidence type="ECO:0000259" key="7">
    <source>
        <dbReference type="PROSITE" id="PS50110"/>
    </source>
</evidence>
<dbReference type="Pfam" id="PF00072">
    <property type="entry name" value="Response_reg"/>
    <property type="match status" value="1"/>
</dbReference>
<evidence type="ECO:0000259" key="6">
    <source>
        <dbReference type="PROSITE" id="PS50045"/>
    </source>
</evidence>